<evidence type="ECO:0000259" key="8">
    <source>
        <dbReference type="PROSITE" id="PS50113"/>
    </source>
</evidence>
<dbReference type="InterPro" id="IPR052162">
    <property type="entry name" value="Sensor_kinase/Photoreceptor"/>
</dbReference>
<evidence type="ECO:0000313" key="10">
    <source>
        <dbReference type="Proteomes" id="UP001157915"/>
    </source>
</evidence>
<dbReference type="InterPro" id="IPR029016">
    <property type="entry name" value="GAF-like_dom_sf"/>
</dbReference>
<dbReference type="Gene3D" id="1.10.287.130">
    <property type="match status" value="1"/>
</dbReference>
<name>A0ABY1PFS5_9BACT</name>
<dbReference type="InterPro" id="IPR004358">
    <property type="entry name" value="Sig_transdc_His_kin-like_C"/>
</dbReference>
<dbReference type="PANTHER" id="PTHR43304:SF1">
    <property type="entry name" value="PAC DOMAIN-CONTAINING PROTEIN"/>
    <property type="match status" value="1"/>
</dbReference>
<dbReference type="PRINTS" id="PR00344">
    <property type="entry name" value="BCTRLSENSOR"/>
</dbReference>
<comment type="catalytic activity">
    <reaction evidence="1">
        <text>ATP + protein L-histidine = ADP + protein N-phospho-L-histidine.</text>
        <dbReference type="EC" id="2.7.13.3"/>
    </reaction>
</comment>
<dbReference type="Pfam" id="PF00989">
    <property type="entry name" value="PAS"/>
    <property type="match status" value="1"/>
</dbReference>
<dbReference type="CDD" id="cd00075">
    <property type="entry name" value="HATPase"/>
    <property type="match status" value="1"/>
</dbReference>
<dbReference type="InterPro" id="IPR003661">
    <property type="entry name" value="HisK_dim/P_dom"/>
</dbReference>
<proteinExistence type="predicted"/>
<dbReference type="Gene3D" id="3.30.565.10">
    <property type="entry name" value="Histidine kinase-like ATPase, C-terminal domain"/>
    <property type="match status" value="1"/>
</dbReference>
<feature type="domain" description="PAC" evidence="8">
    <location>
        <begin position="805"/>
        <end position="858"/>
    </location>
</feature>
<dbReference type="PROSITE" id="PS50109">
    <property type="entry name" value="HIS_KIN"/>
    <property type="match status" value="1"/>
</dbReference>
<dbReference type="CDD" id="cd00082">
    <property type="entry name" value="HisKA"/>
    <property type="match status" value="1"/>
</dbReference>
<dbReference type="Pfam" id="PF00512">
    <property type="entry name" value="HisKA"/>
    <property type="match status" value="1"/>
</dbReference>
<dbReference type="Pfam" id="PF13426">
    <property type="entry name" value="PAS_9"/>
    <property type="match status" value="1"/>
</dbReference>
<evidence type="ECO:0000256" key="1">
    <source>
        <dbReference type="ARBA" id="ARBA00000085"/>
    </source>
</evidence>
<dbReference type="SMART" id="SM00387">
    <property type="entry name" value="HATPase_c"/>
    <property type="match status" value="1"/>
</dbReference>
<accession>A0ABY1PFS5</accession>
<dbReference type="InterPro" id="IPR000014">
    <property type="entry name" value="PAS"/>
</dbReference>
<dbReference type="InterPro" id="IPR013767">
    <property type="entry name" value="PAS_fold"/>
</dbReference>
<dbReference type="InterPro" id="IPR000700">
    <property type="entry name" value="PAS-assoc_C"/>
</dbReference>
<evidence type="ECO:0000256" key="5">
    <source>
        <dbReference type="ARBA" id="ARBA00022777"/>
    </source>
</evidence>
<keyword evidence="3" id="KW-0597">Phosphoprotein</keyword>
<dbReference type="InterPro" id="IPR005467">
    <property type="entry name" value="His_kinase_dom"/>
</dbReference>
<dbReference type="Pfam" id="PF08447">
    <property type="entry name" value="PAS_3"/>
    <property type="match status" value="1"/>
</dbReference>
<feature type="domain" description="PAS" evidence="7">
    <location>
        <begin position="179"/>
        <end position="230"/>
    </location>
</feature>
<dbReference type="Proteomes" id="UP001157915">
    <property type="component" value="Unassembled WGS sequence"/>
</dbReference>
<dbReference type="SMART" id="SM00091">
    <property type="entry name" value="PAS"/>
    <property type="match status" value="3"/>
</dbReference>
<dbReference type="SUPFAM" id="SSF55781">
    <property type="entry name" value="GAF domain-like"/>
    <property type="match status" value="2"/>
</dbReference>
<dbReference type="InterPro" id="IPR035965">
    <property type="entry name" value="PAS-like_dom_sf"/>
</dbReference>
<evidence type="ECO:0000259" key="6">
    <source>
        <dbReference type="PROSITE" id="PS50109"/>
    </source>
</evidence>
<dbReference type="EC" id="2.7.13.3" evidence="2"/>
<dbReference type="CDD" id="cd00130">
    <property type="entry name" value="PAS"/>
    <property type="match status" value="3"/>
</dbReference>
<dbReference type="SUPFAM" id="SSF55874">
    <property type="entry name" value="ATPase domain of HSP90 chaperone/DNA topoisomerase II/histidine kinase"/>
    <property type="match status" value="1"/>
</dbReference>
<gene>
    <name evidence="9" type="ORF">SAMN06265367_108154</name>
</gene>
<keyword evidence="5" id="KW-0418">Kinase</keyword>
<feature type="domain" description="PAS" evidence="7">
    <location>
        <begin position="740"/>
        <end position="792"/>
    </location>
</feature>
<evidence type="ECO:0000259" key="7">
    <source>
        <dbReference type="PROSITE" id="PS50112"/>
    </source>
</evidence>
<dbReference type="PROSITE" id="PS50112">
    <property type="entry name" value="PAS"/>
    <property type="match status" value="2"/>
</dbReference>
<reference evidence="9 10" key="1">
    <citation type="submission" date="2017-05" db="EMBL/GenBank/DDBJ databases">
        <authorList>
            <person name="Varghese N."/>
            <person name="Submissions S."/>
        </authorList>
    </citation>
    <scope>NUCLEOTIDE SEQUENCE [LARGE SCALE GENOMIC DNA]</scope>
    <source>
        <strain evidence="9 10">DSM 15360</strain>
    </source>
</reference>
<dbReference type="NCBIfam" id="TIGR00229">
    <property type="entry name" value="sensory_box"/>
    <property type="match status" value="2"/>
</dbReference>
<dbReference type="InterPro" id="IPR036890">
    <property type="entry name" value="HATPase_C_sf"/>
</dbReference>
<dbReference type="SUPFAM" id="SSF55785">
    <property type="entry name" value="PYP-like sensor domain (PAS domain)"/>
    <property type="match status" value="4"/>
</dbReference>
<organism evidence="9 10">
    <name type="scientific">Algoriphagus winogradskyi</name>
    <dbReference type="NCBI Taxonomy" id="237017"/>
    <lineage>
        <taxon>Bacteria</taxon>
        <taxon>Pseudomonadati</taxon>
        <taxon>Bacteroidota</taxon>
        <taxon>Cytophagia</taxon>
        <taxon>Cytophagales</taxon>
        <taxon>Cyclobacteriaceae</taxon>
        <taxon>Algoriphagus</taxon>
    </lineage>
</organism>
<keyword evidence="4" id="KW-0808">Transferase</keyword>
<dbReference type="InterPro" id="IPR003018">
    <property type="entry name" value="GAF"/>
</dbReference>
<dbReference type="EMBL" id="FXUA01000008">
    <property type="protein sequence ID" value="SMP33236.1"/>
    <property type="molecule type" value="Genomic_DNA"/>
</dbReference>
<dbReference type="PROSITE" id="PS50113">
    <property type="entry name" value="PAC"/>
    <property type="match status" value="2"/>
</dbReference>
<dbReference type="Gene3D" id="3.30.450.20">
    <property type="entry name" value="PAS domain"/>
    <property type="match status" value="3"/>
</dbReference>
<dbReference type="PANTHER" id="PTHR43304">
    <property type="entry name" value="PHYTOCHROME-LIKE PROTEIN CPH1"/>
    <property type="match status" value="1"/>
</dbReference>
<evidence type="ECO:0000256" key="3">
    <source>
        <dbReference type="ARBA" id="ARBA00022553"/>
    </source>
</evidence>
<dbReference type="InterPro" id="IPR036097">
    <property type="entry name" value="HisK_dim/P_sf"/>
</dbReference>
<dbReference type="Pfam" id="PF13185">
    <property type="entry name" value="GAF_2"/>
    <property type="match status" value="1"/>
</dbReference>
<dbReference type="Gene3D" id="3.30.450.40">
    <property type="match status" value="2"/>
</dbReference>
<evidence type="ECO:0000313" key="9">
    <source>
        <dbReference type="EMBL" id="SMP33236.1"/>
    </source>
</evidence>
<dbReference type="RefSeq" id="WP_283414411.1">
    <property type="nucleotide sequence ID" value="NZ_FXUA01000008.1"/>
</dbReference>
<evidence type="ECO:0000256" key="2">
    <source>
        <dbReference type="ARBA" id="ARBA00012438"/>
    </source>
</evidence>
<comment type="caution">
    <text evidence="9">The sequence shown here is derived from an EMBL/GenBank/DDBJ whole genome shotgun (WGS) entry which is preliminary data.</text>
</comment>
<evidence type="ECO:0000256" key="4">
    <source>
        <dbReference type="ARBA" id="ARBA00022679"/>
    </source>
</evidence>
<dbReference type="InterPro" id="IPR013655">
    <property type="entry name" value="PAS_fold_3"/>
</dbReference>
<feature type="domain" description="PAC" evidence="8">
    <location>
        <begin position="377"/>
        <end position="429"/>
    </location>
</feature>
<dbReference type="InterPro" id="IPR003594">
    <property type="entry name" value="HATPase_dom"/>
</dbReference>
<sequence>MIDSDILLTTTSKALSILRDSNDFEHSVARFLEEMGQSLRLDCTYIIRCLDSYQNGGMCYDYEWCNKDVDSRLKGVKSKILLSAKTGLIKERLLLDGCFHSNVDPKYDFFAEFQGIRNMNACLLVPICVNKGVWGVLGFEYSFSFPYFSDSSIILLKNLGISLGFLMLSRESKKQQLACEQKYGRIIENIRDVVFELDLDFRFIYLNGGWERLYGFSKEQSIGKSIFSFIEKTFIDFFLGELKVLSSGVTLKISLDLPLITANDGLRWVRISVKRPVDGETSLLGTILDIHQNKLNMVKLRDSRSAFNSLFHTVEGLIFIGNPSTRSYSLISNRISNFGLRQEDFFNNPSYWYEIAHPDDRSQVEKFIHNSWIQDSQKLEYRIINIFGQTLWVENKTWLEYDLSGKPFRLHGRLSDITRTKSKELELVESEERFKVISENLPFPLIMCSLEKLEVLYINEFFLALISQGKSAVRQDFNLDDFVFRPDSSISVREYILDVVEIDNLEVLVREADGNHWYSLSSQKLPYNGGFVVTIILYNIHKRKLAEIERIRLEEVLVALDQTQISFSMEMEVRETYSKLLSTLIFFTKSEYGFLGEVLYDEHGSPYLRSNAIRNSECNEETQRFIDSHMEKGFVFKELDNLIGQVLVSGLSLISNEVGQYIRSNANMPKGHPQLKRFLGIPIYKGEQLIGMVGLANKQKLYSQEDIDFLQPFMSSYANLIGLVNENKKRVKAESLHKESENLYKILSDNVDDVVSLHDLQMNTKYVSPSIERVTGFFPQDLLNKDFFKYIHFTLPNSIDFENYPKFVIPITHKKSGKIIQIEMIWKPLYNNQGKLYSYLATSRDVTDRELILEKLNKTLNNEKELNQLKSRFIAMTSHEFRTPLATIFSSNDLLRRILGQLDERDIKSKSLKHVDKINSQLLRLNQMVTDVLLMEQNSDGRLNVNLSLLNFNDIIVETLQENFSFDATNPCVCLKLPKLSVYLKSDRTWLSYIIKNIVENALKYSKTSDRLPNLSLNKKKDTIVLLVQDYGIGVPKKEQKFIFDPFYRSSNASSIKGTGLGLSIVYELVLKLGGKINFKSKENLGTSFSIVFPYDAQNSSPG</sequence>
<feature type="domain" description="Histidine kinase" evidence="6">
    <location>
        <begin position="876"/>
        <end position="1097"/>
    </location>
</feature>
<dbReference type="SUPFAM" id="SSF47384">
    <property type="entry name" value="Homodimeric domain of signal transducing histidine kinase"/>
    <property type="match status" value="1"/>
</dbReference>
<dbReference type="Pfam" id="PF02518">
    <property type="entry name" value="HATPase_c"/>
    <property type="match status" value="1"/>
</dbReference>
<protein>
    <recommendedName>
        <fullName evidence="2">histidine kinase</fullName>
        <ecNumber evidence="2">2.7.13.3</ecNumber>
    </recommendedName>
</protein>
<dbReference type="SMART" id="SM00388">
    <property type="entry name" value="HisKA"/>
    <property type="match status" value="1"/>
</dbReference>
<keyword evidence="10" id="KW-1185">Reference proteome</keyword>